<keyword evidence="1" id="KW-1133">Transmembrane helix</keyword>
<reference evidence="4 5" key="1">
    <citation type="journal article" date="2012" name="Stand. Genomic Sci.">
        <title>Genome sequence of the ocean sediment bacterium Saccharomonospora marina type strain (XMU15(T)).</title>
        <authorList>
            <person name="Klenk H.P."/>
            <person name="Lu M."/>
            <person name="Lucas S."/>
            <person name="Lapidus A."/>
            <person name="Copeland A."/>
            <person name="Pitluck S."/>
            <person name="Goodwin L.A."/>
            <person name="Han C."/>
            <person name="Tapia R."/>
            <person name="Brambilla E.M."/>
            <person name="Potter G."/>
            <person name="Land M."/>
            <person name="Ivanova N."/>
            <person name="Rohde M."/>
            <person name="Goker M."/>
            <person name="Detter J.C."/>
            <person name="Li W.J."/>
            <person name="Kyrpides N.C."/>
            <person name="Woyke T."/>
        </authorList>
    </citation>
    <scope>NUCLEOTIDE SEQUENCE [LARGE SCALE GENOMIC DNA]</scope>
    <source>
        <strain evidence="4 5">XMU15</strain>
    </source>
</reference>
<dbReference type="InterPro" id="IPR024516">
    <property type="entry name" value="Mce_C"/>
</dbReference>
<organism evidence="4 5">
    <name type="scientific">Saccharomonospora marina XMU15</name>
    <dbReference type="NCBI Taxonomy" id="882083"/>
    <lineage>
        <taxon>Bacteria</taxon>
        <taxon>Bacillati</taxon>
        <taxon>Actinomycetota</taxon>
        <taxon>Actinomycetes</taxon>
        <taxon>Pseudonocardiales</taxon>
        <taxon>Pseudonocardiaceae</taxon>
        <taxon>Saccharomonospora</taxon>
    </lineage>
</organism>
<dbReference type="InterPro" id="IPR052336">
    <property type="entry name" value="MlaD_Phospholipid_Transporter"/>
</dbReference>
<evidence type="ECO:0000256" key="1">
    <source>
        <dbReference type="SAM" id="Phobius"/>
    </source>
</evidence>
<dbReference type="InterPro" id="IPR005693">
    <property type="entry name" value="Mce"/>
</dbReference>
<dbReference type="InterPro" id="IPR003399">
    <property type="entry name" value="Mce/MlaD"/>
</dbReference>
<feature type="transmembrane region" description="Helical" evidence="1">
    <location>
        <begin position="21"/>
        <end position="40"/>
    </location>
</feature>
<dbReference type="EMBL" id="CM001439">
    <property type="protein sequence ID" value="EHR50256.1"/>
    <property type="molecule type" value="Genomic_DNA"/>
</dbReference>
<accession>H5X8G0</accession>
<dbReference type="STRING" id="882083.SacmaDRAFT_2000"/>
<evidence type="ECO:0000313" key="5">
    <source>
        <dbReference type="Proteomes" id="UP000004926"/>
    </source>
</evidence>
<dbReference type="NCBIfam" id="TIGR00996">
    <property type="entry name" value="Mtu_fam_mce"/>
    <property type="match status" value="1"/>
</dbReference>
<dbReference type="Pfam" id="PF11887">
    <property type="entry name" value="Mce4_CUP1"/>
    <property type="match status" value="1"/>
</dbReference>
<feature type="domain" description="Mammalian cell entry C-terminal" evidence="3">
    <location>
        <begin position="127"/>
        <end position="270"/>
    </location>
</feature>
<evidence type="ECO:0000313" key="4">
    <source>
        <dbReference type="EMBL" id="EHR50256.1"/>
    </source>
</evidence>
<dbReference type="Gene3D" id="1.10.287.950">
    <property type="entry name" value="Methyl-accepting chemotaxis protein"/>
    <property type="match status" value="1"/>
</dbReference>
<gene>
    <name evidence="4" type="ORF">SacmaDRAFT_2000</name>
</gene>
<evidence type="ECO:0000259" key="2">
    <source>
        <dbReference type="Pfam" id="PF02470"/>
    </source>
</evidence>
<name>H5X8G0_9PSEU</name>
<dbReference type="AlphaFoldDB" id="H5X8G0"/>
<dbReference type="RefSeq" id="WP_009153641.1">
    <property type="nucleotide sequence ID" value="NZ_CM001439.1"/>
</dbReference>
<dbReference type="GO" id="GO:0005576">
    <property type="term" value="C:extracellular region"/>
    <property type="evidence" value="ECO:0007669"/>
    <property type="project" value="TreeGrafter"/>
</dbReference>
<evidence type="ECO:0000259" key="3">
    <source>
        <dbReference type="Pfam" id="PF11887"/>
    </source>
</evidence>
<dbReference type="eggNOG" id="COG1463">
    <property type="taxonomic scope" value="Bacteria"/>
</dbReference>
<sequence length="374" mass="39887">MIPRATDYSLRRSLSERDPRVLAVAGAAAVALLLLGVLNLDKLPLVGDGRSYRAAFTDASGLQEGEIVTIAGIKVGTVERIELVGARVVVSFEVEDVSLPEGTRASIEIKSLLGQHHLALLPEGRGELAEGSEIPLERTTTPLNIVPALQRAHRTVEELDTEQLAKAMRTISATLEDTAPHVRATLDGLSSLSGTVASRDAELKELLSRTRSVTGTIAGHNADISELIRSADQVVATLHDRRETIRGLIQGTTALAEQVRGLVRDNMDQLGPTLRKLNEVLDVLADNERNLSEALNQASTYARTFNNQAGSGPWFDGLAMLPRGGAACSYEHTPLSELLDPVLTELNKRINGVAKPCLPLGPAPDTSGGYGGGR</sequence>
<protein>
    <submittedName>
        <fullName evidence="4">Virulence factor Mce family protein</fullName>
    </submittedName>
</protein>
<dbReference type="PANTHER" id="PTHR33371:SF18">
    <property type="entry name" value="MCE-FAMILY PROTEIN MCE3C"/>
    <property type="match status" value="1"/>
</dbReference>
<dbReference type="PRINTS" id="PR01782">
    <property type="entry name" value="MCEVIRFACTOR"/>
</dbReference>
<dbReference type="Pfam" id="PF02470">
    <property type="entry name" value="MlaD"/>
    <property type="match status" value="1"/>
</dbReference>
<feature type="domain" description="Mce/MlaD" evidence="2">
    <location>
        <begin position="49"/>
        <end position="122"/>
    </location>
</feature>
<dbReference type="PANTHER" id="PTHR33371">
    <property type="entry name" value="INTERMEMBRANE PHOSPHOLIPID TRANSPORT SYSTEM BINDING PROTEIN MLAD-RELATED"/>
    <property type="match status" value="1"/>
</dbReference>
<keyword evidence="5" id="KW-1185">Reference proteome</keyword>
<keyword evidence="1" id="KW-0472">Membrane</keyword>
<keyword evidence="1" id="KW-0812">Transmembrane</keyword>
<dbReference type="Proteomes" id="UP000004926">
    <property type="component" value="Chromosome"/>
</dbReference>
<proteinExistence type="predicted"/>
<dbReference type="OrthoDB" id="5241191at2"/>
<dbReference type="HOGENOM" id="CLU_026704_2_0_11"/>